<dbReference type="PIRSF" id="PIRSF001558">
    <property type="entry name" value="GSHase"/>
    <property type="match status" value="1"/>
</dbReference>
<organism evidence="14 15">
    <name type="scientific">Anthostomella pinea</name>
    <dbReference type="NCBI Taxonomy" id="933095"/>
    <lineage>
        <taxon>Eukaryota</taxon>
        <taxon>Fungi</taxon>
        <taxon>Dikarya</taxon>
        <taxon>Ascomycota</taxon>
        <taxon>Pezizomycotina</taxon>
        <taxon>Sordariomycetes</taxon>
        <taxon>Xylariomycetidae</taxon>
        <taxon>Xylariales</taxon>
        <taxon>Xylariaceae</taxon>
        <taxon>Anthostomella</taxon>
    </lineage>
</organism>
<dbReference type="EC" id="6.3.2.3" evidence="9"/>
<dbReference type="Gene3D" id="3.30.1490.80">
    <property type="match status" value="1"/>
</dbReference>
<evidence type="ECO:0000256" key="11">
    <source>
        <dbReference type="PIRSR" id="PIRSR001558-2"/>
    </source>
</evidence>
<keyword evidence="7 9" id="KW-0067">ATP-binding</keyword>
<keyword evidence="4 9" id="KW-0317">Glutathione biosynthesis</keyword>
<dbReference type="EMBL" id="CAUWAG010000013">
    <property type="protein sequence ID" value="CAJ2510160.1"/>
    <property type="molecule type" value="Genomic_DNA"/>
</dbReference>
<dbReference type="GO" id="GO:0005524">
    <property type="term" value="F:ATP binding"/>
    <property type="evidence" value="ECO:0007669"/>
    <property type="project" value="UniProtKB-UniRule"/>
</dbReference>
<protein>
    <recommendedName>
        <fullName evidence="9">Glutathione synthetase</fullName>
        <shortName evidence="9">GSH-S</shortName>
        <ecNumber evidence="9">6.3.2.3</ecNumber>
    </recommendedName>
</protein>
<evidence type="ECO:0000256" key="6">
    <source>
        <dbReference type="ARBA" id="ARBA00022741"/>
    </source>
</evidence>
<feature type="region of interest" description="Disordered" evidence="12">
    <location>
        <begin position="1"/>
        <end position="50"/>
    </location>
</feature>
<keyword evidence="8 9" id="KW-0460">Magnesium</keyword>
<dbReference type="GO" id="GO:0000287">
    <property type="term" value="F:magnesium ion binding"/>
    <property type="evidence" value="ECO:0007669"/>
    <property type="project" value="UniProtKB-UniRule"/>
</dbReference>
<keyword evidence="3 9" id="KW-0436">Ligase</keyword>
<evidence type="ECO:0000313" key="15">
    <source>
        <dbReference type="Proteomes" id="UP001295740"/>
    </source>
</evidence>
<evidence type="ECO:0000256" key="9">
    <source>
        <dbReference type="PIRNR" id="PIRNR001558"/>
    </source>
</evidence>
<evidence type="ECO:0000256" key="2">
    <source>
        <dbReference type="ARBA" id="ARBA00010385"/>
    </source>
</evidence>
<sequence length="564" mass="62824">MDEPSLEEALDRTSVNVPAPAPPAGPPRGHARVQDEDYASRSSEPDPEDPKLARLIADVRDYQLTHGSLLKLVRYVTPTQTSAASVNVSLYPTPFPGKFYRGAVALQHSMNQLYVRVANDEDWLYSVLGPQIQGDPEGLTSSLWDVHVKCREAGVVQDVGCGVFRSDYMLHAEDEEAALSGGGMITLKQVEMNHLSVAGAYHADNVAGMHRYLLQKRIAERTEDPMELRRLLPNTNTASLVTGLTRAHRVYREQESPHDREGPSCILMVVQPFNFNIADERPIEHGLWDEDVPCYRCEWRSVLMQCRLADGERKLYFRPEGSGTEFEVSVTYYRAGYDPREYADNNGRETRVLLEMSRAIKCPDILTHLATFKSVQQALAEPDVAEGFLAGHTTEQQQSAVRGTFMHILPLDTSPAGMEARRIAADLELSDAYVLKPNLEGGGHNIYRDDIPGFLANVGEERWHEYILMKMITPPTSTAGMLLTAEEGLYHGDVVSELGVLGFVMWKRPRGSAGKICGKGKDVRPDVEILENETVGWTFKTKPRDVDDMSVVKGYGCFDCPLLS</sequence>
<evidence type="ECO:0000259" key="13">
    <source>
        <dbReference type="Pfam" id="PF03199"/>
    </source>
</evidence>
<dbReference type="Gene3D" id="3.30.470.20">
    <property type="entry name" value="ATP-grasp fold, B domain"/>
    <property type="match status" value="1"/>
</dbReference>
<keyword evidence="5 9" id="KW-0479">Metal-binding</keyword>
<evidence type="ECO:0000313" key="14">
    <source>
        <dbReference type="EMBL" id="CAJ2510160.1"/>
    </source>
</evidence>
<comment type="cofactor">
    <cofactor evidence="9 11">
        <name>Mg(2+)</name>
        <dbReference type="ChEBI" id="CHEBI:18420"/>
    </cofactor>
    <text evidence="9 11">Binds 1 Mg(2+) ion per subunit.</text>
</comment>
<evidence type="ECO:0000256" key="12">
    <source>
        <dbReference type="SAM" id="MobiDB-lite"/>
    </source>
</evidence>
<evidence type="ECO:0000256" key="10">
    <source>
        <dbReference type="PIRSR" id="PIRSR001558-1"/>
    </source>
</evidence>
<dbReference type="Pfam" id="PF03917">
    <property type="entry name" value="GSH_synth_ATP"/>
    <property type="match status" value="1"/>
</dbReference>
<dbReference type="SUPFAM" id="SSF52440">
    <property type="entry name" value="PreATP-grasp domain"/>
    <property type="match status" value="1"/>
</dbReference>
<evidence type="ECO:0000256" key="4">
    <source>
        <dbReference type="ARBA" id="ARBA00022684"/>
    </source>
</evidence>
<evidence type="ECO:0000256" key="5">
    <source>
        <dbReference type="ARBA" id="ARBA00022723"/>
    </source>
</evidence>
<dbReference type="SUPFAM" id="SSF56059">
    <property type="entry name" value="Glutathione synthetase ATP-binding domain-like"/>
    <property type="match status" value="1"/>
</dbReference>
<dbReference type="InterPro" id="IPR014049">
    <property type="entry name" value="Glutathione_synthase_N_euk"/>
</dbReference>
<dbReference type="PANTHER" id="PTHR11130:SF0">
    <property type="entry name" value="GLUTATHIONE SYNTHETASE"/>
    <property type="match status" value="1"/>
</dbReference>
<dbReference type="Proteomes" id="UP001295740">
    <property type="component" value="Unassembled WGS sequence"/>
</dbReference>
<dbReference type="Gene3D" id="3.30.1490.50">
    <property type="match status" value="1"/>
</dbReference>
<comment type="pathway">
    <text evidence="1 9">Sulfur metabolism; glutathione biosynthesis; glutathione from L-cysteine and L-glutamate: step 2/2.</text>
</comment>
<comment type="similarity">
    <text evidence="2 9">Belongs to the eukaryotic GSH synthase family.</text>
</comment>
<evidence type="ECO:0000256" key="1">
    <source>
        <dbReference type="ARBA" id="ARBA00004965"/>
    </source>
</evidence>
<dbReference type="Gene3D" id="1.10.1080.10">
    <property type="entry name" value="Glutathione Synthetase, Chain A, domain 3"/>
    <property type="match status" value="1"/>
</dbReference>
<evidence type="ECO:0000256" key="7">
    <source>
        <dbReference type="ARBA" id="ARBA00022840"/>
    </source>
</evidence>
<feature type="domain" description="Glutathione synthase substrate-binding" evidence="13">
    <location>
        <begin position="265"/>
        <end position="370"/>
    </location>
</feature>
<feature type="binding site" evidence="10">
    <location>
        <begin position="469"/>
        <end position="472"/>
    </location>
    <ligand>
        <name>ATP</name>
        <dbReference type="ChEBI" id="CHEBI:30616"/>
    </ligand>
</feature>
<feature type="binding site" evidence="10">
    <location>
        <position position="447"/>
    </location>
    <ligand>
        <name>ATP</name>
        <dbReference type="ChEBI" id="CHEBI:30616"/>
    </ligand>
</feature>
<dbReference type="PANTHER" id="PTHR11130">
    <property type="entry name" value="GLUTATHIONE SYNTHETASE"/>
    <property type="match status" value="1"/>
</dbReference>
<name>A0AAI8YML1_9PEZI</name>
<evidence type="ECO:0000256" key="8">
    <source>
        <dbReference type="ARBA" id="ARBA00022842"/>
    </source>
</evidence>
<feature type="binding site" evidence="10">
    <location>
        <position position="497"/>
    </location>
    <ligand>
        <name>ATP</name>
        <dbReference type="ChEBI" id="CHEBI:30616"/>
    </ligand>
</feature>
<dbReference type="InterPro" id="IPR016185">
    <property type="entry name" value="PreATP-grasp_dom_sf"/>
</dbReference>
<feature type="binding site" evidence="10">
    <location>
        <position position="542"/>
    </location>
    <ligand>
        <name>ATP</name>
        <dbReference type="ChEBI" id="CHEBI:30616"/>
    </ligand>
</feature>
<comment type="catalytic activity">
    <reaction evidence="9">
        <text>gamma-L-glutamyl-L-cysteine + glycine + ATP = glutathione + ADP + phosphate + H(+)</text>
        <dbReference type="Rhea" id="RHEA:13557"/>
        <dbReference type="ChEBI" id="CHEBI:15378"/>
        <dbReference type="ChEBI" id="CHEBI:30616"/>
        <dbReference type="ChEBI" id="CHEBI:43474"/>
        <dbReference type="ChEBI" id="CHEBI:57305"/>
        <dbReference type="ChEBI" id="CHEBI:57925"/>
        <dbReference type="ChEBI" id="CHEBI:58173"/>
        <dbReference type="ChEBI" id="CHEBI:456216"/>
        <dbReference type="EC" id="6.3.2.3"/>
    </reaction>
</comment>
<gene>
    <name evidence="14" type="ORF">KHLLAP_LOCUS10628</name>
</gene>
<dbReference type="InterPro" id="IPR037013">
    <property type="entry name" value="GSH-S_sub-bd_sf"/>
</dbReference>
<dbReference type="InterPro" id="IPR005615">
    <property type="entry name" value="Glutathione_synthase"/>
</dbReference>
<keyword evidence="15" id="KW-1185">Reference proteome</keyword>
<evidence type="ECO:0000256" key="3">
    <source>
        <dbReference type="ARBA" id="ARBA00022598"/>
    </source>
</evidence>
<dbReference type="GO" id="GO:0043295">
    <property type="term" value="F:glutathione binding"/>
    <property type="evidence" value="ECO:0007669"/>
    <property type="project" value="UniProtKB-UniRule"/>
</dbReference>
<dbReference type="GO" id="GO:0005829">
    <property type="term" value="C:cytosol"/>
    <property type="evidence" value="ECO:0007669"/>
    <property type="project" value="TreeGrafter"/>
</dbReference>
<reference evidence="14" key="1">
    <citation type="submission" date="2023-10" db="EMBL/GenBank/DDBJ databases">
        <authorList>
            <person name="Hackl T."/>
        </authorList>
    </citation>
    <scope>NUCLEOTIDE SEQUENCE</scope>
</reference>
<dbReference type="InterPro" id="IPR014709">
    <property type="entry name" value="Glutathione_synthase_C_euk"/>
</dbReference>
<dbReference type="InterPro" id="IPR004887">
    <property type="entry name" value="GSH_synth_subst-bd"/>
</dbReference>
<feature type="binding site" evidence="10">
    <location>
        <position position="548"/>
    </location>
    <ligand>
        <name>ATP</name>
        <dbReference type="ChEBI" id="CHEBI:30616"/>
    </ligand>
</feature>
<comment type="caution">
    <text evidence="14">The sequence shown here is derived from an EMBL/GenBank/DDBJ whole genome shotgun (WGS) entry which is preliminary data.</text>
</comment>
<keyword evidence="6 9" id="KW-0547">Nucleotide-binding</keyword>
<proteinExistence type="inferred from homology"/>
<dbReference type="InterPro" id="IPR014042">
    <property type="entry name" value="Glutathione_synthase_a-hlx"/>
</dbReference>
<dbReference type="Pfam" id="PF03199">
    <property type="entry name" value="GSH_synthase"/>
    <property type="match status" value="1"/>
</dbReference>
<dbReference type="AlphaFoldDB" id="A0AAI8YML1"/>
<dbReference type="GO" id="GO:0004363">
    <property type="term" value="F:glutathione synthase activity"/>
    <property type="evidence" value="ECO:0007669"/>
    <property type="project" value="UniProtKB-UniRule"/>
</dbReference>
<dbReference type="Gene3D" id="3.40.50.1760">
    <property type="entry name" value="Glutathione synthase, substrate-binding domain superfamily, eukaryotic"/>
    <property type="match status" value="1"/>
</dbReference>
<feature type="binding site" evidence="11">
    <location>
        <position position="440"/>
    </location>
    <ligand>
        <name>Mg(2+)</name>
        <dbReference type="ChEBI" id="CHEBI:18420"/>
    </ligand>
</feature>
<accession>A0AAI8YML1</accession>
<feature type="binding site" evidence="10">
    <location>
        <position position="373"/>
    </location>
    <ligand>
        <name>ATP</name>
        <dbReference type="ChEBI" id="CHEBI:30616"/>
    </ligand>
</feature>
<feature type="binding site" evidence="10">
    <location>
        <begin position="436"/>
        <end position="445"/>
    </location>
    <ligand>
        <name>ATP</name>
        <dbReference type="ChEBI" id="CHEBI:30616"/>
    </ligand>
</feature>